<sequence>MVLRVTILDGYTDEPAGLGVPPYIDVYPRYAAGAIWYHDKQAVIRYFTIDEARSKWAEFYRSASESQLTLIIAGVVVPGKYLGGTPISPREIINVGLTLASLPTKSILAGPAAMFGMGIEGGSVAYHPKDLGKHYDFVVKGDIDVFLHNMLSLGEEHANPLERRRSYDMTDKFAVLGAKIVTQHPNYGYNLMVELETYRGCSRWFTGGCSFCVEPLYGKPISRNPENVLLEIRELYMLGVRGFRFGRQADFLVYGANLEKGDEYPKPNVTFMEYFLKHARQIAPDALIHIDNVNPATIAKNQEESTKVLQMTAYYLSPGNVAALGLESADEKVIRTNNLNTTPEESLLAIEIINRVGGERGENGLPRLLPGINFVLGLPGETKETYYKNIEFLEMLKKKKLMVRRINIRKVLVLPFTKLSLIWNEKILVKHDEYAKWFTWKVRHDYDPFFLSIVAPKGTILRNVYVEKTEDNLTYARQMGSYPITIEIPKKIEKPCILDIRVLRHKGRSVIGEPVTHCSKAG</sequence>
<dbReference type="PANTHER" id="PTHR43324:SF1">
    <property type="entry name" value="RADICAL SAM CORE DOMAIN-CONTAINING PROTEIN"/>
    <property type="match status" value="1"/>
</dbReference>
<dbReference type="SMART" id="SM00729">
    <property type="entry name" value="Elp3"/>
    <property type="match status" value="1"/>
</dbReference>
<dbReference type="InterPro" id="IPR006638">
    <property type="entry name" value="Elp3/MiaA/NifB-like_rSAM"/>
</dbReference>
<gene>
    <name evidence="2" type="ORF">ENO04_01330</name>
</gene>
<dbReference type="GO" id="GO:0051536">
    <property type="term" value="F:iron-sulfur cluster binding"/>
    <property type="evidence" value="ECO:0007669"/>
    <property type="project" value="InterPro"/>
</dbReference>
<dbReference type="EMBL" id="DSDY01000046">
    <property type="protein sequence ID" value="HDS10254.1"/>
    <property type="molecule type" value="Genomic_DNA"/>
</dbReference>
<dbReference type="PANTHER" id="PTHR43324">
    <property type="match status" value="1"/>
</dbReference>
<evidence type="ECO:0000259" key="1">
    <source>
        <dbReference type="PROSITE" id="PS51918"/>
    </source>
</evidence>
<feature type="domain" description="Radical SAM core" evidence="1">
    <location>
        <begin position="187"/>
        <end position="447"/>
    </location>
</feature>
<name>A0A7C1E3Z3_9CREN</name>
<dbReference type="InterPro" id="IPR023404">
    <property type="entry name" value="rSAM_horseshoe"/>
</dbReference>
<dbReference type="PROSITE" id="PS51918">
    <property type="entry name" value="RADICAL_SAM"/>
    <property type="match status" value="1"/>
</dbReference>
<dbReference type="SUPFAM" id="SSF102114">
    <property type="entry name" value="Radical SAM enzymes"/>
    <property type="match status" value="1"/>
</dbReference>
<dbReference type="InterPro" id="IPR058240">
    <property type="entry name" value="rSAM_sf"/>
</dbReference>
<protein>
    <submittedName>
        <fullName evidence="2">Radical SAM protein</fullName>
    </submittedName>
</protein>
<evidence type="ECO:0000313" key="2">
    <source>
        <dbReference type="EMBL" id="HDS10254.1"/>
    </source>
</evidence>
<organism evidence="2">
    <name type="scientific">Fervidicoccus fontis</name>
    <dbReference type="NCBI Taxonomy" id="683846"/>
    <lineage>
        <taxon>Archaea</taxon>
        <taxon>Thermoproteota</taxon>
        <taxon>Thermoprotei</taxon>
        <taxon>Fervidicoccales</taxon>
        <taxon>Fervidicoccaceae</taxon>
        <taxon>Fervidicoccus</taxon>
    </lineage>
</organism>
<accession>A0A7C1E3Z3</accession>
<proteinExistence type="predicted"/>
<dbReference type="SFLD" id="SFLDS00029">
    <property type="entry name" value="Radical_SAM"/>
    <property type="match status" value="1"/>
</dbReference>
<reference evidence="2" key="1">
    <citation type="journal article" date="2020" name="mSystems">
        <title>Genome- and Community-Level Interaction Insights into Carbon Utilization and Element Cycling Functions of Hydrothermarchaeota in Hydrothermal Sediment.</title>
        <authorList>
            <person name="Zhou Z."/>
            <person name="Liu Y."/>
            <person name="Xu W."/>
            <person name="Pan J."/>
            <person name="Luo Z.H."/>
            <person name="Li M."/>
        </authorList>
    </citation>
    <scope>NUCLEOTIDE SEQUENCE [LARGE SCALE GENOMIC DNA]</scope>
    <source>
        <strain evidence="2">SpSt-123</strain>
    </source>
</reference>
<dbReference type="Gene3D" id="3.80.30.20">
    <property type="entry name" value="tm_1862 like domain"/>
    <property type="match status" value="1"/>
</dbReference>
<dbReference type="InterPro" id="IPR007197">
    <property type="entry name" value="rSAM"/>
</dbReference>
<dbReference type="SFLD" id="SFLDG01082">
    <property type="entry name" value="B12-binding_domain_containing"/>
    <property type="match status" value="1"/>
</dbReference>
<dbReference type="GO" id="GO:0003824">
    <property type="term" value="F:catalytic activity"/>
    <property type="evidence" value="ECO:0007669"/>
    <property type="project" value="InterPro"/>
</dbReference>
<comment type="caution">
    <text evidence="2">The sequence shown here is derived from an EMBL/GenBank/DDBJ whole genome shotgun (WGS) entry which is preliminary data.</text>
</comment>
<dbReference type="AlphaFoldDB" id="A0A7C1E3Z3"/>